<evidence type="ECO:0000313" key="5">
    <source>
        <dbReference type="Proteomes" id="UP001196413"/>
    </source>
</evidence>
<dbReference type="Pfam" id="PF12796">
    <property type="entry name" value="Ank_2"/>
    <property type="match status" value="1"/>
</dbReference>
<evidence type="ECO:0000256" key="1">
    <source>
        <dbReference type="ARBA" id="ARBA00022737"/>
    </source>
</evidence>
<keyword evidence="2 3" id="KW-0040">ANK repeat</keyword>
<dbReference type="AlphaFoldDB" id="A0AAD5MTB9"/>
<dbReference type="EMBL" id="JAHQIW010004221">
    <property type="protein sequence ID" value="KAJ1361548.1"/>
    <property type="molecule type" value="Genomic_DNA"/>
</dbReference>
<protein>
    <submittedName>
        <fullName evidence="4">Uncharacterized protein</fullName>
    </submittedName>
</protein>
<dbReference type="PROSITE" id="PS50088">
    <property type="entry name" value="ANK_REPEAT"/>
    <property type="match status" value="3"/>
</dbReference>
<dbReference type="InterPro" id="IPR036770">
    <property type="entry name" value="Ankyrin_rpt-contain_sf"/>
</dbReference>
<dbReference type="PROSITE" id="PS50297">
    <property type="entry name" value="ANK_REP_REGION"/>
    <property type="match status" value="1"/>
</dbReference>
<dbReference type="SUPFAM" id="SSF48403">
    <property type="entry name" value="Ankyrin repeat"/>
    <property type="match status" value="1"/>
</dbReference>
<proteinExistence type="predicted"/>
<evidence type="ECO:0000256" key="3">
    <source>
        <dbReference type="PROSITE-ProRule" id="PRU00023"/>
    </source>
</evidence>
<comment type="caution">
    <text evidence="4">The sequence shown here is derived from an EMBL/GenBank/DDBJ whole genome shotgun (WGS) entry which is preliminary data.</text>
</comment>
<dbReference type="Proteomes" id="UP001196413">
    <property type="component" value="Unassembled WGS sequence"/>
</dbReference>
<feature type="repeat" description="ANK" evidence="3">
    <location>
        <begin position="193"/>
        <end position="226"/>
    </location>
</feature>
<sequence>MAVDVMWHVRALRPLHRIYFDVGDHAVLEQPSDVSEIDVHLVTIRSVVNSNEDNQMFYLESVKKQHTFCWSQEERRFDALIPIYTEGSLGGQLHVFREYVDPHSVDTSASRLLHGRSCGPAGVTQLVAAVLNWTKTENGPALFALAVQNHADQLNVASDKGYTPLMYAVSIGNWTATVALLSLGAQRDATDVKGNTLLHIAAERGHVMILEGLMIFLGNEVNRQNSDGDTPMHLAVRGQHAACLDRLLNTNNLHSNIQNKSGDTPMHIICGLPESPTKIVMVGRLLASARLNLHLCNEDELTPIHIAISRDSHKAMELILQARPQQLNADTGNGFSPLLFFCISWSTKMHRVTD</sequence>
<dbReference type="InterPro" id="IPR002110">
    <property type="entry name" value="Ankyrin_rpt"/>
</dbReference>
<dbReference type="Pfam" id="PF13857">
    <property type="entry name" value="Ank_5"/>
    <property type="match status" value="1"/>
</dbReference>
<evidence type="ECO:0000256" key="2">
    <source>
        <dbReference type="ARBA" id="ARBA00023043"/>
    </source>
</evidence>
<accession>A0AAD5MTB9</accession>
<gene>
    <name evidence="4" type="ORF">KIN20_020824</name>
</gene>
<dbReference type="InterPro" id="IPR051165">
    <property type="entry name" value="Multifunctional_ANK_Repeat"/>
</dbReference>
<keyword evidence="5" id="KW-1185">Reference proteome</keyword>
<dbReference type="PANTHER" id="PTHR24123">
    <property type="entry name" value="ANKYRIN REPEAT-CONTAINING"/>
    <property type="match status" value="1"/>
</dbReference>
<keyword evidence="1" id="KW-0677">Repeat</keyword>
<evidence type="ECO:0000313" key="4">
    <source>
        <dbReference type="EMBL" id="KAJ1361548.1"/>
    </source>
</evidence>
<reference evidence="4" key="1">
    <citation type="submission" date="2021-06" db="EMBL/GenBank/DDBJ databases">
        <title>Parelaphostrongylus tenuis whole genome reference sequence.</title>
        <authorList>
            <person name="Garwood T.J."/>
            <person name="Larsen P.A."/>
            <person name="Fountain-Jones N.M."/>
            <person name="Garbe J.R."/>
            <person name="Macchietto M.G."/>
            <person name="Kania S.A."/>
            <person name="Gerhold R.W."/>
            <person name="Richards J.E."/>
            <person name="Wolf T.M."/>
        </authorList>
    </citation>
    <scope>NUCLEOTIDE SEQUENCE</scope>
    <source>
        <strain evidence="4">MNPRO001-30</strain>
        <tissue evidence="4">Meninges</tissue>
    </source>
</reference>
<feature type="repeat" description="ANK" evidence="3">
    <location>
        <begin position="227"/>
        <end position="260"/>
    </location>
</feature>
<dbReference type="Gene3D" id="1.25.40.20">
    <property type="entry name" value="Ankyrin repeat-containing domain"/>
    <property type="match status" value="3"/>
</dbReference>
<dbReference type="SMART" id="SM00248">
    <property type="entry name" value="ANK"/>
    <property type="match status" value="4"/>
</dbReference>
<name>A0AAD5MTB9_PARTN</name>
<dbReference type="PANTHER" id="PTHR24123:SF33">
    <property type="entry name" value="PROTEIN HOS4"/>
    <property type="match status" value="1"/>
</dbReference>
<organism evidence="4 5">
    <name type="scientific">Parelaphostrongylus tenuis</name>
    <name type="common">Meningeal worm</name>
    <dbReference type="NCBI Taxonomy" id="148309"/>
    <lineage>
        <taxon>Eukaryota</taxon>
        <taxon>Metazoa</taxon>
        <taxon>Ecdysozoa</taxon>
        <taxon>Nematoda</taxon>
        <taxon>Chromadorea</taxon>
        <taxon>Rhabditida</taxon>
        <taxon>Rhabditina</taxon>
        <taxon>Rhabditomorpha</taxon>
        <taxon>Strongyloidea</taxon>
        <taxon>Metastrongylidae</taxon>
        <taxon>Parelaphostrongylus</taxon>
    </lineage>
</organism>
<feature type="repeat" description="ANK" evidence="3">
    <location>
        <begin position="160"/>
        <end position="192"/>
    </location>
</feature>